<dbReference type="EMBL" id="HF935724">
    <property type="protein sequence ID" value="CCX32141.1"/>
    <property type="molecule type" value="Genomic_DNA"/>
</dbReference>
<dbReference type="AlphaFoldDB" id="U4LV19"/>
<evidence type="ECO:0000313" key="3">
    <source>
        <dbReference type="Proteomes" id="UP000018144"/>
    </source>
</evidence>
<organism evidence="2 3">
    <name type="scientific">Pyronema omphalodes (strain CBS 100304)</name>
    <name type="common">Pyronema confluens</name>
    <dbReference type="NCBI Taxonomy" id="1076935"/>
    <lineage>
        <taxon>Eukaryota</taxon>
        <taxon>Fungi</taxon>
        <taxon>Dikarya</taxon>
        <taxon>Ascomycota</taxon>
        <taxon>Pezizomycotina</taxon>
        <taxon>Pezizomycetes</taxon>
        <taxon>Pezizales</taxon>
        <taxon>Pyronemataceae</taxon>
        <taxon>Pyronema</taxon>
    </lineage>
</organism>
<evidence type="ECO:0000256" key="1">
    <source>
        <dbReference type="SAM" id="MobiDB-lite"/>
    </source>
</evidence>
<proteinExistence type="predicted"/>
<keyword evidence="3" id="KW-1185">Reference proteome</keyword>
<protein>
    <submittedName>
        <fullName evidence="2">Uncharacterized protein</fullName>
    </submittedName>
</protein>
<gene>
    <name evidence="2" type="ORF">PCON_12411</name>
</gene>
<reference evidence="2 3" key="1">
    <citation type="journal article" date="2013" name="PLoS Genet.">
        <title>The genome and development-dependent transcriptomes of Pyronema confluens: a window into fungal evolution.</title>
        <authorList>
            <person name="Traeger S."/>
            <person name="Altegoer F."/>
            <person name="Freitag M."/>
            <person name="Gabaldon T."/>
            <person name="Kempken F."/>
            <person name="Kumar A."/>
            <person name="Marcet-Houben M."/>
            <person name="Poggeler S."/>
            <person name="Stajich J.E."/>
            <person name="Nowrousian M."/>
        </authorList>
    </citation>
    <scope>NUCLEOTIDE SEQUENCE [LARGE SCALE GENOMIC DNA]</scope>
    <source>
        <strain evidence="3">CBS 100304</strain>
        <tissue evidence="2">Vegetative mycelium</tissue>
    </source>
</reference>
<name>U4LV19_PYROM</name>
<dbReference type="Proteomes" id="UP000018144">
    <property type="component" value="Unassembled WGS sequence"/>
</dbReference>
<sequence length="81" mass="8848">MMSINDKLNSALPQSATDRTPSTPHHLTNAGAQLQLLALLGEGIIRIARNHLCRHLLVQPIATDLPLHKPKPTKGNCCRKP</sequence>
<accession>U4LV19</accession>
<feature type="region of interest" description="Disordered" evidence="1">
    <location>
        <begin position="1"/>
        <end position="27"/>
    </location>
</feature>
<feature type="compositionally biased region" description="Polar residues" evidence="1">
    <location>
        <begin position="1"/>
        <end position="26"/>
    </location>
</feature>
<evidence type="ECO:0000313" key="2">
    <source>
        <dbReference type="EMBL" id="CCX32141.1"/>
    </source>
</evidence>